<feature type="transmembrane region" description="Helical" evidence="2">
    <location>
        <begin position="6"/>
        <end position="24"/>
    </location>
</feature>
<feature type="transmembrane region" description="Helical" evidence="2">
    <location>
        <begin position="255"/>
        <end position="273"/>
    </location>
</feature>
<dbReference type="PANTHER" id="PTHR38434:SF1">
    <property type="entry name" value="BLL2549 PROTEIN"/>
    <property type="match status" value="1"/>
</dbReference>
<dbReference type="Proteomes" id="UP001166293">
    <property type="component" value="Unassembled WGS sequence"/>
</dbReference>
<feature type="transmembrane region" description="Helical" evidence="2">
    <location>
        <begin position="327"/>
        <end position="346"/>
    </location>
</feature>
<feature type="transmembrane region" description="Helical" evidence="2">
    <location>
        <begin position="200"/>
        <end position="219"/>
    </location>
</feature>
<feature type="transmembrane region" description="Helical" evidence="2">
    <location>
        <begin position="373"/>
        <end position="394"/>
    </location>
</feature>
<feature type="transmembrane region" description="Helical" evidence="2">
    <location>
        <begin position="766"/>
        <end position="789"/>
    </location>
</feature>
<feature type="transmembrane region" description="Helical" evidence="2">
    <location>
        <begin position="424"/>
        <end position="443"/>
    </location>
</feature>
<organism evidence="3 4">
    <name type="scientific">Thalassococcus arenae</name>
    <dbReference type="NCBI Taxonomy" id="2851652"/>
    <lineage>
        <taxon>Bacteria</taxon>
        <taxon>Pseudomonadati</taxon>
        <taxon>Pseudomonadota</taxon>
        <taxon>Alphaproteobacteria</taxon>
        <taxon>Rhodobacterales</taxon>
        <taxon>Roseobacteraceae</taxon>
        <taxon>Thalassococcus</taxon>
    </lineage>
</organism>
<accession>A0ABS6N5E2</accession>
<dbReference type="RefSeq" id="WP_217777051.1">
    <property type="nucleotide sequence ID" value="NZ_JAHRWL010000001.1"/>
</dbReference>
<proteinExistence type="predicted"/>
<keyword evidence="2" id="KW-1133">Transmembrane helix</keyword>
<keyword evidence="2" id="KW-0472">Membrane</keyword>
<reference evidence="3" key="1">
    <citation type="submission" date="2021-06" db="EMBL/GenBank/DDBJ databases">
        <title>Thalassococcus sp. CAU 1522 isolated from sea sand, Republic of Korea.</title>
        <authorList>
            <person name="Kim W."/>
        </authorList>
    </citation>
    <scope>NUCLEOTIDE SEQUENCE</scope>
    <source>
        <strain evidence="3">CAU 1522</strain>
    </source>
</reference>
<dbReference type="PANTHER" id="PTHR38434">
    <property type="entry name" value="BLL2549 PROTEIN"/>
    <property type="match status" value="1"/>
</dbReference>
<comment type="caution">
    <text evidence="3">The sequence shown here is derived from an EMBL/GenBank/DDBJ whole genome shotgun (WGS) entry which is preliminary data.</text>
</comment>
<feature type="region of interest" description="Disordered" evidence="1">
    <location>
        <begin position="68"/>
        <end position="118"/>
    </location>
</feature>
<name>A0ABS6N5E2_9RHOB</name>
<feature type="transmembrane region" description="Helical" evidence="2">
    <location>
        <begin position="641"/>
        <end position="661"/>
    </location>
</feature>
<feature type="transmembrane region" description="Helical" evidence="2">
    <location>
        <begin position="497"/>
        <end position="519"/>
    </location>
</feature>
<evidence type="ECO:0000256" key="2">
    <source>
        <dbReference type="SAM" id="Phobius"/>
    </source>
</evidence>
<dbReference type="InterPro" id="IPR014600">
    <property type="entry name" value="UCP035905_mem"/>
</dbReference>
<feature type="transmembrane region" description="Helical" evidence="2">
    <location>
        <begin position="302"/>
        <end position="321"/>
    </location>
</feature>
<dbReference type="PIRSF" id="PIRSF035905">
    <property type="entry name" value="UCP035905_mp"/>
    <property type="match status" value="1"/>
</dbReference>
<feature type="transmembrane region" description="Helical" evidence="2">
    <location>
        <begin position="225"/>
        <end position="248"/>
    </location>
</feature>
<feature type="transmembrane region" description="Helical" evidence="2">
    <location>
        <begin position="562"/>
        <end position="581"/>
    </location>
</feature>
<feature type="transmembrane region" description="Helical" evidence="2">
    <location>
        <begin position="168"/>
        <end position="188"/>
    </location>
</feature>
<dbReference type="Pfam" id="PF10101">
    <property type="entry name" value="DUF2339"/>
    <property type="match status" value="1"/>
</dbReference>
<evidence type="ECO:0000313" key="4">
    <source>
        <dbReference type="Proteomes" id="UP001166293"/>
    </source>
</evidence>
<feature type="transmembrane region" description="Helical" evidence="2">
    <location>
        <begin position="801"/>
        <end position="820"/>
    </location>
</feature>
<feature type="transmembrane region" description="Helical" evidence="2">
    <location>
        <begin position="673"/>
        <end position="690"/>
    </location>
</feature>
<evidence type="ECO:0000256" key="1">
    <source>
        <dbReference type="SAM" id="MobiDB-lite"/>
    </source>
</evidence>
<protein>
    <submittedName>
        <fullName evidence="3">DUF2339 domain-containing protein</fullName>
    </submittedName>
</protein>
<feature type="transmembrane region" description="Helical" evidence="2">
    <location>
        <begin position="702"/>
        <end position="719"/>
    </location>
</feature>
<feature type="transmembrane region" description="Helical" evidence="2">
    <location>
        <begin position="840"/>
        <end position="857"/>
    </location>
</feature>
<dbReference type="EMBL" id="JAHRWL010000001">
    <property type="protein sequence ID" value="MBV2359227.1"/>
    <property type="molecule type" value="Genomic_DNA"/>
</dbReference>
<sequence length="928" mass="97150">MEGLLVILGLATLGIPFAVVYLLVSHGRVKREVAALREHVSALQARIALQDGAPLSPLPQPSQAERIEDAGQPAPSRPQPASNPWERVAQPASGSAGAPTDKTVAASATEQPAPAGPPRAVVIRRENLKRLGAWLAANWFYAVSAASLALAGIFLVQYGVENGLLPPPVRVLAALAMGAALIVAGEVIRRRFGDDEDATTAYLPSVFSGAGIVTLFGGVLSARLLYGLIGAETALAGMVAVALVGLVLGWFHGPLLAAVGILGAFAAPFVVGGSSEDPSWLYGYFAVIAALGLGIDTVRRWAWITVLTLVLGYCAGGLVVLGASHTAGGYGLFLVAVLTMSVLLPVQRLVPDHDGTMIAEALVKIRQTPWPEFPTRVAFLAMLASSGGLVWISAAGAAEFWLSSGMLTAIALVLIVWSRNAPALQDVALIPVTGLLATIAWQGGDRMETWRLFHASYDENPEADFPLQVTILLAMAAAVSVLSLWRALASRGTGSRFALVWAAVAALTAPLAAMVLELAWTPAVVIGPYPWALHAAAVAVLMVFFAERLARVDGPEDRLRMSLPVLSALSAMAFAFTILFAETALTLAFVATVVTAAALDRAFRMPSMTVFITLGVAAIGYRLVADPGLDFGLDGPLAEVIAVYGGALAGFIAALTLVAPLSRPAAKTVLDSAAWSVAGLLVSLLLFRWLETLSGDQEASHWAMGLYATIWLGLMAAQLQRLVLGGWLRFARIALAAVFGLIGFGALGLGLSLLNPVLSDWSGDVLGPPVLNTLAVGYLLPALLLLAIARRIDTIDARIRIGFAAVAVGLVVFWVFAVIRHFWQGAAGMPLDDGITQPELYSYTVALLLAGAALFYQSLSVRSAVLRRVGLAVIALAVAKVFLVDAAGLTGLTRVFSFLLLGLALAGLAWLGQWAGRSHEPRDSDPAG</sequence>
<dbReference type="InterPro" id="IPR019286">
    <property type="entry name" value="DUF2339_TM"/>
</dbReference>
<feature type="transmembrane region" description="Helical" evidence="2">
    <location>
        <begin position="869"/>
        <end position="889"/>
    </location>
</feature>
<keyword evidence="4" id="KW-1185">Reference proteome</keyword>
<feature type="transmembrane region" description="Helical" evidence="2">
    <location>
        <begin position="400"/>
        <end position="417"/>
    </location>
</feature>
<feature type="transmembrane region" description="Helical" evidence="2">
    <location>
        <begin position="731"/>
        <end position="754"/>
    </location>
</feature>
<feature type="transmembrane region" description="Helical" evidence="2">
    <location>
        <begin position="133"/>
        <end position="156"/>
    </location>
</feature>
<feature type="transmembrane region" description="Helical" evidence="2">
    <location>
        <begin position="610"/>
        <end position="629"/>
    </location>
</feature>
<feature type="transmembrane region" description="Helical" evidence="2">
    <location>
        <begin position="531"/>
        <end position="550"/>
    </location>
</feature>
<feature type="transmembrane region" description="Helical" evidence="2">
    <location>
        <begin position="465"/>
        <end position="485"/>
    </location>
</feature>
<gene>
    <name evidence="3" type="ORF">KUH32_05550</name>
</gene>
<feature type="transmembrane region" description="Helical" evidence="2">
    <location>
        <begin position="895"/>
        <end position="912"/>
    </location>
</feature>
<keyword evidence="2" id="KW-0812">Transmembrane</keyword>
<evidence type="ECO:0000313" key="3">
    <source>
        <dbReference type="EMBL" id="MBV2359227.1"/>
    </source>
</evidence>